<dbReference type="EMBL" id="CAJPEV010002705">
    <property type="protein sequence ID" value="CAG0897803.1"/>
    <property type="molecule type" value="Genomic_DNA"/>
</dbReference>
<evidence type="ECO:0000256" key="10">
    <source>
        <dbReference type="ARBA" id="ARBA00022723"/>
    </source>
</evidence>
<keyword evidence="10" id="KW-0479">Metal-binding</keyword>
<comment type="subcellular location">
    <subcellularLocation>
        <location evidence="2">Membrane</location>
        <topology evidence="2">Single-pass membrane protein</topology>
    </subcellularLocation>
    <subcellularLocation>
        <location evidence="3">Secreted</location>
        <location evidence="3">Extracellular space</location>
    </subcellularLocation>
</comment>
<comment type="catalytic activity">
    <reaction evidence="22">
        <text>L-lysyl-[protein] + O2 + H2O = (S)-2-amino-6-oxohexanoyl-[protein] + H2O2 + NH4(+)</text>
        <dbReference type="Rhea" id="RHEA:24544"/>
        <dbReference type="Rhea" id="RHEA-COMP:9752"/>
        <dbReference type="Rhea" id="RHEA-COMP:12448"/>
        <dbReference type="ChEBI" id="CHEBI:15377"/>
        <dbReference type="ChEBI" id="CHEBI:15379"/>
        <dbReference type="ChEBI" id="CHEBI:16240"/>
        <dbReference type="ChEBI" id="CHEBI:28938"/>
        <dbReference type="ChEBI" id="CHEBI:29969"/>
        <dbReference type="ChEBI" id="CHEBI:131803"/>
        <dbReference type="EC" id="1.4.3.13"/>
    </reaction>
</comment>
<evidence type="ECO:0000256" key="8">
    <source>
        <dbReference type="ARBA" id="ARBA00022525"/>
    </source>
</evidence>
<evidence type="ECO:0000313" key="26">
    <source>
        <dbReference type="EMBL" id="CAD7250191.1"/>
    </source>
</evidence>
<dbReference type="InterPro" id="IPR019828">
    <property type="entry name" value="Lysyl_oxidase_CS"/>
</dbReference>
<keyword evidence="9" id="KW-0812">Transmembrane</keyword>
<evidence type="ECO:0000256" key="6">
    <source>
        <dbReference type="ARBA" id="ARBA00016807"/>
    </source>
</evidence>
<dbReference type="Pfam" id="PF13873">
    <property type="entry name" value="Myb_DNA-bind_5"/>
    <property type="match status" value="1"/>
</dbReference>
<dbReference type="GO" id="GO:0005615">
    <property type="term" value="C:extracellular space"/>
    <property type="evidence" value="ECO:0007669"/>
    <property type="project" value="TreeGrafter"/>
</dbReference>
<evidence type="ECO:0000256" key="14">
    <source>
        <dbReference type="ARBA" id="ARBA00022989"/>
    </source>
</evidence>
<dbReference type="FunFam" id="3.10.250.10:FF:000016">
    <property type="entry name" value="Scavenger receptor cysteine-rich protein type 12"/>
    <property type="match status" value="1"/>
</dbReference>
<evidence type="ECO:0000256" key="2">
    <source>
        <dbReference type="ARBA" id="ARBA00004167"/>
    </source>
</evidence>
<evidence type="ECO:0000256" key="3">
    <source>
        <dbReference type="ARBA" id="ARBA00004239"/>
    </source>
</evidence>
<dbReference type="InterPro" id="IPR001190">
    <property type="entry name" value="SRCR"/>
</dbReference>
<evidence type="ECO:0000256" key="15">
    <source>
        <dbReference type="ARBA" id="ARBA00023002"/>
    </source>
</evidence>
<dbReference type="PROSITE" id="PS50287">
    <property type="entry name" value="SRCR_2"/>
    <property type="match status" value="2"/>
</dbReference>
<comment type="function">
    <text evidence="20">Involved in transvection phenomena (= synapsis-dependent gene expression), where the synaptic pairing of chromosomes carrying genes with which zeste interacts influences the expression of these genes. Zeste binds to DNA and stimulates transcription from a nearby promoter.</text>
</comment>
<dbReference type="AlphaFoldDB" id="A0A7R9A9V8"/>
<dbReference type="InterPro" id="IPR050912">
    <property type="entry name" value="LOX-like_protein"/>
</dbReference>
<dbReference type="Gene3D" id="3.10.250.10">
    <property type="entry name" value="SRCR-like domain"/>
    <property type="match status" value="2"/>
</dbReference>
<feature type="domain" description="SRCR" evidence="25">
    <location>
        <begin position="424"/>
        <end position="527"/>
    </location>
</feature>
<sequence>TIQGQKKPRFSVDKVDALATSVLDKKAILYGKLSATINSKKKHEAWSAVAHEVSSVRGTKRDIADVKKKWQNICMEVKKKEAERKKAQKDTGCGSPPPDLTETEWNVPLVLGWELVQGIDGAMDTDAPLKKHPPLLSYMKLNVQYGDWNLKIVSGIWNPLSDTFPEKNSLSTRRNEVEAIASEYFTHRMFLERSSRDSAGSGVGGSMELGLSLVILLFFVVFSHQLGESRHRTTAPSSPTLDPTQPSPEQGNLNSSLTSQRQRAQMIRRLLRNNRLDRPQEGTVRLIGGKDFNQGNVEIFHVGRWGSICDDEWDDRDAQVVCRELGLPGVAHATQNSYFGEAKARIWMDNVYCMGDEETLSACRFDGWGINDCGKNEGAGVTCDALSSSTTSTSRTSSETLSGDMPVQAKKLPIKSFSDGNLQVRLMGGRTSTEGRVEVKHGDSSWHTVCGDGWGLVEAQVICRQLEFGYAADARPTDFFGGTKADMALSGVKCTGTELSLDECMHSHWGDVFCPGDHTNVAVAVCLQAEPILYVPAMPDLIPDLIELQRSMYLEDVQLWFLQCAMEENCLTSSAYKLQSANQQNWHLETRRLLRFTARIANIGTADFLPFMPKQAWQWHQCHMHYHSMELFARYDVMDPYTLAHVAEGHKASFCLEDNACKEGVEPVYNCNNFGDQGISVDCTDTYAHNIDCQWVDITDVKPGSYIFKFSINPEYKVGEMTFENNAITCNLSYSQTFAFVHNCTLGRP</sequence>
<protein>
    <recommendedName>
        <fullName evidence="6">Regulatory protein zeste</fullName>
        <ecNumber evidence="21">1.4.3.13</ecNumber>
    </recommendedName>
</protein>
<dbReference type="Pfam" id="PF00530">
    <property type="entry name" value="SRCR"/>
    <property type="match status" value="2"/>
</dbReference>
<keyword evidence="16" id="KW-0186">Copper</keyword>
<dbReference type="InterPro" id="IPR001695">
    <property type="entry name" value="Lysyl_oxidase"/>
</dbReference>
<dbReference type="PRINTS" id="PR00258">
    <property type="entry name" value="SPERACTRCPTR"/>
</dbReference>
<name>A0A7R9A9V8_9CRUS</name>
<evidence type="ECO:0000256" key="24">
    <source>
        <dbReference type="SAM" id="MobiDB-lite"/>
    </source>
</evidence>
<organism evidence="26">
    <name type="scientific">Darwinula stevensoni</name>
    <dbReference type="NCBI Taxonomy" id="69355"/>
    <lineage>
        <taxon>Eukaryota</taxon>
        <taxon>Metazoa</taxon>
        <taxon>Ecdysozoa</taxon>
        <taxon>Arthropoda</taxon>
        <taxon>Crustacea</taxon>
        <taxon>Oligostraca</taxon>
        <taxon>Ostracoda</taxon>
        <taxon>Podocopa</taxon>
        <taxon>Podocopida</taxon>
        <taxon>Darwinulocopina</taxon>
        <taxon>Darwinuloidea</taxon>
        <taxon>Darwinulidae</taxon>
        <taxon>Darwinula</taxon>
    </lineage>
</organism>
<keyword evidence="18 23" id="KW-1015">Disulfide bond</keyword>
<evidence type="ECO:0000256" key="17">
    <source>
        <dbReference type="ARBA" id="ARBA00023136"/>
    </source>
</evidence>
<dbReference type="PROSITE" id="PS00420">
    <property type="entry name" value="SRCR_1"/>
    <property type="match status" value="1"/>
</dbReference>
<feature type="disulfide bond" evidence="23">
    <location>
        <begin position="322"/>
        <end position="383"/>
    </location>
</feature>
<evidence type="ECO:0000256" key="20">
    <source>
        <dbReference type="ARBA" id="ARBA00025466"/>
    </source>
</evidence>
<evidence type="ECO:0000256" key="5">
    <source>
        <dbReference type="ARBA" id="ARBA00011764"/>
    </source>
</evidence>
<dbReference type="PRINTS" id="PR00074">
    <property type="entry name" value="LYSYLOXIDASE"/>
</dbReference>
<dbReference type="GO" id="GO:0004720">
    <property type="term" value="F:protein-lysine 6-oxidase activity"/>
    <property type="evidence" value="ECO:0007669"/>
    <property type="project" value="UniProtKB-EC"/>
</dbReference>
<feature type="disulfide bond" evidence="23">
    <location>
        <begin position="494"/>
        <end position="504"/>
    </location>
</feature>
<dbReference type="GO" id="GO:0005507">
    <property type="term" value="F:copper ion binding"/>
    <property type="evidence" value="ECO:0007669"/>
    <property type="project" value="InterPro"/>
</dbReference>
<evidence type="ECO:0000256" key="22">
    <source>
        <dbReference type="ARBA" id="ARBA00047861"/>
    </source>
</evidence>
<evidence type="ECO:0000256" key="7">
    <source>
        <dbReference type="ARBA" id="ARBA00022477"/>
    </source>
</evidence>
<keyword evidence="19" id="KW-0325">Glycoprotein</keyword>
<dbReference type="EMBL" id="LR902222">
    <property type="protein sequence ID" value="CAD7250191.1"/>
    <property type="molecule type" value="Genomic_DNA"/>
</dbReference>
<feature type="compositionally biased region" description="Polar residues" evidence="24">
    <location>
        <begin position="234"/>
        <end position="259"/>
    </location>
</feature>
<keyword evidence="15" id="KW-0560">Oxidoreductase</keyword>
<evidence type="ECO:0000256" key="4">
    <source>
        <dbReference type="ARBA" id="ARBA00007492"/>
    </source>
</evidence>
<keyword evidence="27" id="KW-1185">Reference proteome</keyword>
<dbReference type="SMART" id="SM00202">
    <property type="entry name" value="SR"/>
    <property type="match status" value="2"/>
</dbReference>
<keyword evidence="17" id="KW-0472">Membrane</keyword>
<evidence type="ECO:0000256" key="21">
    <source>
        <dbReference type="ARBA" id="ARBA00038869"/>
    </source>
</evidence>
<dbReference type="InterPro" id="IPR036772">
    <property type="entry name" value="SRCR-like_dom_sf"/>
</dbReference>
<keyword evidence="14" id="KW-1133">Transmembrane helix</keyword>
<evidence type="ECO:0000259" key="25">
    <source>
        <dbReference type="PROSITE" id="PS50287"/>
    </source>
</evidence>
<feature type="disulfide bond" evidence="23">
    <location>
        <begin position="353"/>
        <end position="363"/>
    </location>
</feature>
<dbReference type="PANTHER" id="PTHR45817:SF4">
    <property type="entry name" value="LYSYL OXIDASE-LIKE-RELATED"/>
    <property type="match status" value="1"/>
</dbReference>
<evidence type="ECO:0000256" key="1">
    <source>
        <dbReference type="ARBA" id="ARBA00001935"/>
    </source>
</evidence>
<dbReference type="SUPFAM" id="SSF56487">
    <property type="entry name" value="SRCR-like"/>
    <property type="match status" value="2"/>
</dbReference>
<comment type="subunit">
    <text evidence="5">Self-associates forming complexes of several hundred monomers.</text>
</comment>
<keyword evidence="12" id="KW-0677">Repeat</keyword>
<feature type="disulfide bond" evidence="23">
    <location>
        <begin position="450"/>
        <end position="514"/>
    </location>
</feature>
<evidence type="ECO:0000256" key="9">
    <source>
        <dbReference type="ARBA" id="ARBA00022692"/>
    </source>
</evidence>
<dbReference type="EC" id="1.4.3.13" evidence="21"/>
<evidence type="ECO:0000256" key="19">
    <source>
        <dbReference type="ARBA" id="ARBA00023180"/>
    </source>
</evidence>
<evidence type="ECO:0000256" key="16">
    <source>
        <dbReference type="ARBA" id="ARBA00023008"/>
    </source>
</evidence>
<dbReference type="OrthoDB" id="547291at2759"/>
<accession>A0A7R9A9V8</accession>
<evidence type="ECO:0000256" key="11">
    <source>
        <dbReference type="ARBA" id="ARBA00022729"/>
    </source>
</evidence>
<reference evidence="26" key="1">
    <citation type="submission" date="2020-11" db="EMBL/GenBank/DDBJ databases">
        <authorList>
            <person name="Tran Van P."/>
        </authorList>
    </citation>
    <scope>NUCLEOTIDE SEQUENCE</scope>
</reference>
<proteinExistence type="inferred from homology"/>
<keyword evidence="13" id="KW-0801">TPQ</keyword>
<comment type="caution">
    <text evidence="23">Lacks conserved residue(s) required for the propagation of feature annotation.</text>
</comment>
<dbReference type="Pfam" id="PF01186">
    <property type="entry name" value="Lysyl_oxidase"/>
    <property type="match status" value="1"/>
</dbReference>
<dbReference type="PROSITE" id="PS00926">
    <property type="entry name" value="LYSYL_OXIDASE"/>
    <property type="match status" value="1"/>
</dbReference>
<evidence type="ECO:0000256" key="12">
    <source>
        <dbReference type="ARBA" id="ARBA00022737"/>
    </source>
</evidence>
<feature type="domain" description="SRCR" evidence="25">
    <location>
        <begin position="284"/>
        <end position="384"/>
    </location>
</feature>
<keyword evidence="11" id="KW-0732">Signal</keyword>
<dbReference type="FunFam" id="3.10.250.10:FF:000011">
    <property type="entry name" value="Scavenger receptor class A member 5"/>
    <property type="match status" value="1"/>
</dbReference>
<keyword evidence="8" id="KW-0964">Secreted</keyword>
<dbReference type="GO" id="GO:0016020">
    <property type="term" value="C:membrane"/>
    <property type="evidence" value="ECO:0007669"/>
    <property type="project" value="UniProtKB-SubCell"/>
</dbReference>
<feature type="disulfide bond" evidence="23">
    <location>
        <begin position="309"/>
        <end position="373"/>
    </location>
</feature>
<comment type="cofactor">
    <cofactor evidence="1">
        <name>Cu cation</name>
        <dbReference type="ChEBI" id="CHEBI:23378"/>
    </cofactor>
</comment>
<evidence type="ECO:0000256" key="13">
    <source>
        <dbReference type="ARBA" id="ARBA00022772"/>
    </source>
</evidence>
<dbReference type="PANTHER" id="PTHR45817">
    <property type="entry name" value="LYSYL OXIDASE-LIKE-RELATED"/>
    <property type="match status" value="1"/>
</dbReference>
<keyword evidence="7" id="KW-0886">LTQ</keyword>
<comment type="similarity">
    <text evidence="4">Belongs to the lysyl oxidase family.</text>
</comment>
<gene>
    <name evidence="26" type="ORF">DSTB1V02_LOCUS9973</name>
</gene>
<dbReference type="InterPro" id="IPR028002">
    <property type="entry name" value="Myb_DNA-bind_5"/>
</dbReference>
<feature type="non-terminal residue" evidence="26">
    <location>
        <position position="1"/>
    </location>
</feature>
<dbReference type="Proteomes" id="UP000677054">
    <property type="component" value="Unassembled WGS sequence"/>
</dbReference>
<evidence type="ECO:0000256" key="18">
    <source>
        <dbReference type="ARBA" id="ARBA00023157"/>
    </source>
</evidence>
<evidence type="ECO:0000256" key="23">
    <source>
        <dbReference type="PROSITE-ProRule" id="PRU00196"/>
    </source>
</evidence>
<feature type="region of interest" description="Disordered" evidence="24">
    <location>
        <begin position="230"/>
        <end position="259"/>
    </location>
</feature>
<evidence type="ECO:0000313" key="27">
    <source>
        <dbReference type="Proteomes" id="UP000677054"/>
    </source>
</evidence>